<dbReference type="OrthoDB" id="2354218at2759"/>
<dbReference type="Proteomes" id="UP000022910">
    <property type="component" value="Unassembled WGS sequence"/>
</dbReference>
<name>A0A015L8K7_RHIIW</name>
<proteinExistence type="predicted"/>
<dbReference type="AlphaFoldDB" id="A0A015L8K7"/>
<evidence type="ECO:0000313" key="2">
    <source>
        <dbReference type="Proteomes" id="UP000022910"/>
    </source>
</evidence>
<comment type="caution">
    <text evidence="1">The sequence shown here is derived from an EMBL/GenBank/DDBJ whole genome shotgun (WGS) entry which is preliminary data.</text>
</comment>
<organism evidence="1 2">
    <name type="scientific">Rhizophagus irregularis (strain DAOM 197198w)</name>
    <name type="common">Glomus intraradices</name>
    <dbReference type="NCBI Taxonomy" id="1432141"/>
    <lineage>
        <taxon>Eukaryota</taxon>
        <taxon>Fungi</taxon>
        <taxon>Fungi incertae sedis</taxon>
        <taxon>Mucoromycota</taxon>
        <taxon>Glomeromycotina</taxon>
        <taxon>Glomeromycetes</taxon>
        <taxon>Glomerales</taxon>
        <taxon>Glomeraceae</taxon>
        <taxon>Rhizophagus</taxon>
    </lineage>
</organism>
<reference evidence="1 2" key="1">
    <citation type="submission" date="2014-02" db="EMBL/GenBank/DDBJ databases">
        <title>Single nucleus genome sequencing reveals high similarity among nuclei of an endomycorrhizal fungus.</title>
        <authorList>
            <person name="Lin K."/>
            <person name="Geurts R."/>
            <person name="Zhang Z."/>
            <person name="Limpens E."/>
            <person name="Saunders D.G."/>
            <person name="Mu D."/>
            <person name="Pang E."/>
            <person name="Cao H."/>
            <person name="Cha H."/>
            <person name="Lin T."/>
            <person name="Zhou Q."/>
            <person name="Shang Y."/>
            <person name="Li Y."/>
            <person name="Ivanov S."/>
            <person name="Sharma T."/>
            <person name="Velzen R.V."/>
            <person name="Ruijter N.D."/>
            <person name="Aanen D.K."/>
            <person name="Win J."/>
            <person name="Kamoun S."/>
            <person name="Bisseling T."/>
            <person name="Huang S."/>
        </authorList>
    </citation>
    <scope>NUCLEOTIDE SEQUENCE [LARGE SCALE GENOMIC DNA]</scope>
    <source>
        <strain evidence="2">DAOM197198w</strain>
    </source>
</reference>
<protein>
    <submittedName>
        <fullName evidence="1">Uncharacterized protein</fullName>
    </submittedName>
</protein>
<keyword evidence="2" id="KW-1185">Reference proteome</keyword>
<accession>A0A015L8K7</accession>
<gene>
    <name evidence="1" type="ORF">RirG_101050</name>
</gene>
<dbReference type="EMBL" id="JEMT01017085">
    <property type="protein sequence ID" value="EXX68881.1"/>
    <property type="molecule type" value="Genomic_DNA"/>
</dbReference>
<dbReference type="HOGENOM" id="CLU_080508_0_0_1"/>
<evidence type="ECO:0000313" key="1">
    <source>
        <dbReference type="EMBL" id="EXX68881.1"/>
    </source>
</evidence>
<sequence>MTNTTMNPHDVMSRESRDPFNVAQLSILSYLKFYHFSPNDNNFYLVTCTIIPQDSSFDDQGRHNHEFFYQHPNDSSTEYYVTCNLLSHSLVENILNGFRGLEFDFESLSIYQKLNLEQTLKQKLKKLFCQHYDRNATFHDNIGNHLITTQPVPMANIQNYNNDSITQHGLGDTYYNTTNTTAAHPQQQIDFNNFSYNFTNRSI</sequence>